<organism evidence="1 2">
    <name type="scientific">Nibea albiflora</name>
    <name type="common">Yellow drum</name>
    <name type="synonym">Corvina albiflora</name>
    <dbReference type="NCBI Taxonomy" id="240163"/>
    <lineage>
        <taxon>Eukaryota</taxon>
        <taxon>Metazoa</taxon>
        <taxon>Chordata</taxon>
        <taxon>Craniata</taxon>
        <taxon>Vertebrata</taxon>
        <taxon>Euteleostomi</taxon>
        <taxon>Actinopterygii</taxon>
        <taxon>Neopterygii</taxon>
        <taxon>Teleostei</taxon>
        <taxon>Neoteleostei</taxon>
        <taxon>Acanthomorphata</taxon>
        <taxon>Eupercaria</taxon>
        <taxon>Sciaenidae</taxon>
        <taxon>Nibea</taxon>
    </lineage>
</organism>
<name>A0ACB7F9G3_NIBAL</name>
<dbReference type="EMBL" id="CM024803">
    <property type="protein sequence ID" value="KAG8010834.1"/>
    <property type="molecule type" value="Genomic_DNA"/>
</dbReference>
<accession>A0ACB7F9G3</accession>
<comment type="caution">
    <text evidence="1">The sequence shown here is derived from an EMBL/GenBank/DDBJ whole genome shotgun (WGS) entry which is preliminary data.</text>
</comment>
<evidence type="ECO:0000313" key="1">
    <source>
        <dbReference type="EMBL" id="KAG8010834.1"/>
    </source>
</evidence>
<gene>
    <name evidence="1" type="ORF">GBF38_010105</name>
</gene>
<reference evidence="1" key="1">
    <citation type="submission" date="2020-04" db="EMBL/GenBank/DDBJ databases">
        <title>A chromosome-scale assembly and high-density genetic map of the yellow drum (Nibea albiflora) genome.</title>
        <authorList>
            <person name="Xu D."/>
            <person name="Zhang W."/>
            <person name="Chen R."/>
            <person name="Tan P."/>
            <person name="Wang L."/>
            <person name="Song H."/>
            <person name="Tian L."/>
            <person name="Zhu Q."/>
            <person name="Wang B."/>
        </authorList>
    </citation>
    <scope>NUCLEOTIDE SEQUENCE</scope>
    <source>
        <strain evidence="1">ZJHYS-2018</strain>
    </source>
</reference>
<protein>
    <submittedName>
        <fullName evidence="1">Uncharacterized protein</fullName>
    </submittedName>
</protein>
<keyword evidence="2" id="KW-1185">Reference proteome</keyword>
<feature type="non-terminal residue" evidence="1">
    <location>
        <position position="513"/>
    </location>
</feature>
<proteinExistence type="predicted"/>
<dbReference type="Proteomes" id="UP000805704">
    <property type="component" value="Chromosome 15"/>
</dbReference>
<evidence type="ECO:0000313" key="2">
    <source>
        <dbReference type="Proteomes" id="UP000805704"/>
    </source>
</evidence>
<sequence>MSSSHLHLFTALQQQEVTTLENVEGRAGSTAAGILQQLQSDQVRPSHAYTEIKKKHKKKRAVLFTTKMKNSNTVAVERRMDLASLFCMIGRHGPAVALAVIAMMSVLAGFVIYRTVRGKRRKATAAADDGDDQSPGTERDASVIQPSPEEPRRSAESTDMSNEGSDVKEDVNLIQSDLVIRHRRAAAAVAVATAAENEPPSYSPPNSNIQVPENKHTTSDVTEEMAFVQDSHKVAGTHAEEANRGVLSDTHTVAEMVMEDNVDCHQGVTDDVVKDVTEAAHGNDSCLKEPEPINDESHKEKEKVLKAECQEIEDVTTEKDVFDKKTRQEEENFVLCDLNNSVCFGQTCHMSERGDDDRPQVNETTLETNSIESNSEEPVIYIEDIPATYICYSKDEELEKEGEKDEDERAEEECVDNQVIDQQAEMWFSTCEQETNLPSTQQDQCDHMTDNMVASIRHSDWDEDSGVTGEMIEEVVDKDHLNKLTAVGCDTHLPQFDEQEVAIKRKAENGLAC</sequence>